<dbReference type="PROSITE" id="PS51677">
    <property type="entry name" value="NODB"/>
    <property type="match status" value="1"/>
</dbReference>
<dbReference type="RefSeq" id="WP_052629550.1">
    <property type="nucleotide sequence ID" value="NZ_CP011144.1"/>
</dbReference>
<dbReference type="Proteomes" id="UP000033067">
    <property type="component" value="Chromosome"/>
</dbReference>
<organism evidence="2 3">
    <name type="scientific">Pseudoxanthomonas suwonensis</name>
    <dbReference type="NCBI Taxonomy" id="314722"/>
    <lineage>
        <taxon>Bacteria</taxon>
        <taxon>Pseudomonadati</taxon>
        <taxon>Pseudomonadota</taxon>
        <taxon>Gammaproteobacteria</taxon>
        <taxon>Lysobacterales</taxon>
        <taxon>Lysobacteraceae</taxon>
        <taxon>Pseudoxanthomonas</taxon>
    </lineage>
</organism>
<dbReference type="InterPro" id="IPR011330">
    <property type="entry name" value="Glyco_hydro/deAcase_b/a-brl"/>
</dbReference>
<dbReference type="InterPro" id="IPR050248">
    <property type="entry name" value="Polysacc_deacetylase_ArnD"/>
</dbReference>
<dbReference type="PANTHER" id="PTHR10587:SF125">
    <property type="entry name" value="POLYSACCHARIDE DEACETYLASE YHEN-RELATED"/>
    <property type="match status" value="1"/>
</dbReference>
<evidence type="ECO:0000313" key="2">
    <source>
        <dbReference type="EMBL" id="AKC85510.1"/>
    </source>
</evidence>
<sequence length="239" mass="26116">MRTVRFFALLAAVTVGLAVTGWQIAKSRTYQTFGELISEVHTESRLVALTFDDGPAPEAVSKLLPVLHEHGVKATFFVTGAELERYPEAAAALVAAGHELGNHSYSHPRMVFISQAKVASEVERTDELIRAAGQLGDIHFRPPHGIKAISLPYFLKKTGRRTVMWSLEPDSGSQIASSSNTITKHVIDNSKPGDIILLHVMYNSRRASLEAVPGIIEGLQLQGFQFVTVSELLAEESSR</sequence>
<evidence type="ECO:0000259" key="1">
    <source>
        <dbReference type="PROSITE" id="PS51677"/>
    </source>
</evidence>
<protein>
    <submittedName>
        <fullName evidence="2">Polysaccharide deacetylase</fullName>
    </submittedName>
</protein>
<dbReference type="GO" id="GO:0005975">
    <property type="term" value="P:carbohydrate metabolic process"/>
    <property type="evidence" value="ECO:0007669"/>
    <property type="project" value="InterPro"/>
</dbReference>
<reference evidence="2 3" key="1">
    <citation type="journal article" date="2015" name="Genome Announc.">
        <title>Complete Genome Sequence of Pseudoxanthomonas suwonensis Strain J1, a Cellulose-Degrading Bacterium Isolated from Leaf- and Wood-Enriched Soil.</title>
        <authorList>
            <person name="Hou L."/>
            <person name="Jiang J."/>
            <person name="Xu Z."/>
            <person name="Zhou Y."/>
            <person name="Leung F.C."/>
        </authorList>
    </citation>
    <scope>NUCLEOTIDE SEQUENCE [LARGE SCALE GENOMIC DNA]</scope>
    <source>
        <strain evidence="2 3">J1</strain>
    </source>
</reference>
<evidence type="ECO:0000313" key="3">
    <source>
        <dbReference type="Proteomes" id="UP000033067"/>
    </source>
</evidence>
<name>A0A0E3ULW7_9GAMM</name>
<dbReference type="GO" id="GO:0016810">
    <property type="term" value="F:hydrolase activity, acting on carbon-nitrogen (but not peptide) bonds"/>
    <property type="evidence" value="ECO:0007669"/>
    <property type="project" value="InterPro"/>
</dbReference>
<dbReference type="SUPFAM" id="SSF88713">
    <property type="entry name" value="Glycoside hydrolase/deacetylase"/>
    <property type="match status" value="1"/>
</dbReference>
<proteinExistence type="predicted"/>
<feature type="domain" description="NodB homology" evidence="1">
    <location>
        <begin position="45"/>
        <end position="227"/>
    </location>
</feature>
<dbReference type="PANTHER" id="PTHR10587">
    <property type="entry name" value="GLYCOSYL TRANSFERASE-RELATED"/>
    <property type="match status" value="1"/>
</dbReference>
<dbReference type="InterPro" id="IPR002509">
    <property type="entry name" value="NODB_dom"/>
</dbReference>
<dbReference type="EMBL" id="CP011144">
    <property type="protein sequence ID" value="AKC85510.1"/>
    <property type="molecule type" value="Genomic_DNA"/>
</dbReference>
<dbReference type="PATRIC" id="fig|314722.6.peg.151"/>
<gene>
    <name evidence="2" type="ORF">WQ53_00740</name>
</gene>
<dbReference type="Pfam" id="PF01522">
    <property type="entry name" value="Polysacc_deac_1"/>
    <property type="match status" value="1"/>
</dbReference>
<dbReference type="KEGG" id="psuw:WQ53_00740"/>
<dbReference type="AlphaFoldDB" id="A0A0E3ULW7"/>
<keyword evidence="3" id="KW-1185">Reference proteome</keyword>
<accession>A0A0E3ULW7</accession>
<dbReference type="OrthoDB" id="276604at2"/>
<dbReference type="Gene3D" id="3.20.20.370">
    <property type="entry name" value="Glycoside hydrolase/deacetylase"/>
    <property type="match status" value="1"/>
</dbReference>